<evidence type="ECO:0000256" key="5">
    <source>
        <dbReference type="ARBA" id="ARBA00023274"/>
    </source>
</evidence>
<keyword evidence="2 7" id="KW-0699">rRNA-binding</keyword>
<dbReference type="SMART" id="SM01390">
    <property type="entry name" value="Ribosomal_S4"/>
    <property type="match status" value="1"/>
</dbReference>
<evidence type="ECO:0000256" key="6">
    <source>
        <dbReference type="ARBA" id="ARBA00035254"/>
    </source>
</evidence>
<dbReference type="InterPro" id="IPR002942">
    <property type="entry name" value="S4_RNA-bd"/>
</dbReference>
<feature type="domain" description="RNA-binding S4" evidence="8">
    <location>
        <begin position="99"/>
        <end position="164"/>
    </location>
</feature>
<keyword evidence="4 7" id="KW-0689">Ribosomal protein</keyword>
<accession>A0A0G0LQY1</accession>
<evidence type="ECO:0000313" key="10">
    <source>
        <dbReference type="EMBL" id="KKQ90390.1"/>
    </source>
</evidence>
<dbReference type="SMART" id="SM00363">
    <property type="entry name" value="S4"/>
    <property type="match status" value="1"/>
</dbReference>
<reference evidence="10 11" key="1">
    <citation type="journal article" date="2015" name="Nature">
        <title>rRNA introns, odd ribosomes, and small enigmatic genomes across a large radiation of phyla.</title>
        <authorList>
            <person name="Brown C.T."/>
            <person name="Hug L.A."/>
            <person name="Thomas B.C."/>
            <person name="Sharon I."/>
            <person name="Castelle C.J."/>
            <person name="Singh A."/>
            <person name="Wilkins M.J."/>
            <person name="Williams K.H."/>
            <person name="Banfield J.F."/>
        </authorList>
    </citation>
    <scope>NUCLEOTIDE SEQUENCE [LARGE SCALE GENOMIC DNA]</scope>
</reference>
<dbReference type="PANTHER" id="PTHR11831">
    <property type="entry name" value="30S 40S RIBOSOMAL PROTEIN"/>
    <property type="match status" value="1"/>
</dbReference>
<comment type="function">
    <text evidence="7">With S5 and S12 plays an important role in translational accuracy.</text>
</comment>
<dbReference type="HAMAP" id="MF_01306_B">
    <property type="entry name" value="Ribosomal_uS4_B"/>
    <property type="match status" value="1"/>
</dbReference>
<keyword evidence="3 7" id="KW-0694">RNA-binding</keyword>
<dbReference type="GO" id="GO:0003735">
    <property type="term" value="F:structural constituent of ribosome"/>
    <property type="evidence" value="ECO:0007669"/>
    <property type="project" value="InterPro"/>
</dbReference>
<dbReference type="InterPro" id="IPR022801">
    <property type="entry name" value="Ribosomal_uS4"/>
</dbReference>
<comment type="function">
    <text evidence="7">One of the primary rRNA binding proteins, it binds directly to 16S rRNA where it nucleates assembly of the body of the 30S subunit.</text>
</comment>
<dbReference type="CDD" id="cd00165">
    <property type="entry name" value="S4"/>
    <property type="match status" value="1"/>
</dbReference>
<protein>
    <recommendedName>
        <fullName evidence="6 7">Small ribosomal subunit protein uS4</fullName>
    </recommendedName>
</protein>
<dbReference type="EMBL" id="LBVO01000007">
    <property type="protein sequence ID" value="KKQ90390.1"/>
    <property type="molecule type" value="Genomic_DNA"/>
</dbReference>
<dbReference type="GO" id="GO:0015935">
    <property type="term" value="C:small ribosomal subunit"/>
    <property type="evidence" value="ECO:0007669"/>
    <property type="project" value="InterPro"/>
</dbReference>
<feature type="domain" description="Small ribosomal subunit protein uS4 N-terminal" evidence="9">
    <location>
        <begin position="3"/>
        <end position="98"/>
    </location>
</feature>
<dbReference type="GO" id="GO:0019843">
    <property type="term" value="F:rRNA binding"/>
    <property type="evidence" value="ECO:0007669"/>
    <property type="project" value="UniProtKB-UniRule"/>
</dbReference>
<dbReference type="AlphaFoldDB" id="A0A0G0LQY1"/>
<organism evidence="10 11">
    <name type="scientific">Berkelbacteria bacterium GW2011_GWA2_38_9</name>
    <dbReference type="NCBI Taxonomy" id="1618334"/>
    <lineage>
        <taxon>Bacteria</taxon>
        <taxon>Candidatus Berkelbacteria</taxon>
    </lineage>
</organism>
<evidence type="ECO:0000256" key="3">
    <source>
        <dbReference type="ARBA" id="ARBA00022884"/>
    </source>
</evidence>
<sequence length="201" mass="23166">MAKYTDAICRKCRRAGTKLYLKGERCLSQKCAVTRRAYPPGKRGAQGTNRRVNDYAIQLTEKQKTKNSYAMLEKEFSNYYKKAAKSQNSGLALMTLLEMRLDNILKRAGFVASTRSARQIVTHEHVLVNDKKVKSPNYQTKIGDKISINTQTVKIDKFFTDSPKWLKRHDNDRMVEVVAIPKREEMNPDLNEDLVIELYSK</sequence>
<dbReference type="InterPro" id="IPR036986">
    <property type="entry name" value="S4_RNA-bd_sf"/>
</dbReference>
<proteinExistence type="inferred from homology"/>
<dbReference type="Gene3D" id="1.10.1050.10">
    <property type="entry name" value="Ribosomal Protein S4 Delta 41, Chain A, domain 1"/>
    <property type="match status" value="1"/>
</dbReference>
<dbReference type="Pfam" id="PF00163">
    <property type="entry name" value="Ribosomal_S4"/>
    <property type="match status" value="1"/>
</dbReference>
<name>A0A0G0LQY1_9BACT</name>
<keyword evidence="5 7" id="KW-0687">Ribonucleoprotein</keyword>
<comment type="subunit">
    <text evidence="7">Part of the 30S ribosomal subunit. Contacts protein S5. The interaction surface between S4 and S5 is involved in control of translational fidelity.</text>
</comment>
<dbReference type="PATRIC" id="fig|1618334.3.peg.152"/>
<dbReference type="Gene3D" id="3.10.290.10">
    <property type="entry name" value="RNA-binding S4 domain"/>
    <property type="match status" value="1"/>
</dbReference>
<comment type="caution">
    <text evidence="10">The sequence shown here is derived from an EMBL/GenBank/DDBJ whole genome shotgun (WGS) entry which is preliminary data.</text>
</comment>
<dbReference type="GO" id="GO:0042274">
    <property type="term" value="P:ribosomal small subunit biogenesis"/>
    <property type="evidence" value="ECO:0007669"/>
    <property type="project" value="TreeGrafter"/>
</dbReference>
<dbReference type="GO" id="GO:0006412">
    <property type="term" value="P:translation"/>
    <property type="evidence" value="ECO:0007669"/>
    <property type="project" value="UniProtKB-UniRule"/>
</dbReference>
<evidence type="ECO:0000259" key="9">
    <source>
        <dbReference type="SMART" id="SM01390"/>
    </source>
</evidence>
<dbReference type="PROSITE" id="PS50889">
    <property type="entry name" value="S4"/>
    <property type="match status" value="1"/>
</dbReference>
<dbReference type="Pfam" id="PF01479">
    <property type="entry name" value="S4"/>
    <property type="match status" value="1"/>
</dbReference>
<evidence type="ECO:0000313" key="11">
    <source>
        <dbReference type="Proteomes" id="UP000033934"/>
    </source>
</evidence>
<evidence type="ECO:0000256" key="4">
    <source>
        <dbReference type="ARBA" id="ARBA00022980"/>
    </source>
</evidence>
<dbReference type="NCBIfam" id="NF003717">
    <property type="entry name" value="PRK05327.1"/>
    <property type="match status" value="1"/>
</dbReference>
<evidence type="ECO:0000256" key="7">
    <source>
        <dbReference type="HAMAP-Rule" id="MF_01306"/>
    </source>
</evidence>
<dbReference type="InterPro" id="IPR005709">
    <property type="entry name" value="Ribosomal_uS4_bac-type"/>
</dbReference>
<evidence type="ECO:0000256" key="2">
    <source>
        <dbReference type="ARBA" id="ARBA00022730"/>
    </source>
</evidence>
<evidence type="ECO:0000256" key="1">
    <source>
        <dbReference type="ARBA" id="ARBA00007465"/>
    </source>
</evidence>
<evidence type="ECO:0000259" key="8">
    <source>
        <dbReference type="SMART" id="SM00363"/>
    </source>
</evidence>
<dbReference type="InterPro" id="IPR001912">
    <property type="entry name" value="Ribosomal_uS4_N"/>
</dbReference>
<gene>
    <name evidence="7" type="primary">rpsD</name>
    <name evidence="10" type="ORF">UT11_C0007G0032</name>
</gene>
<comment type="similarity">
    <text evidence="1 7">Belongs to the universal ribosomal protein uS4 family.</text>
</comment>
<dbReference type="SUPFAM" id="SSF55174">
    <property type="entry name" value="Alpha-L RNA-binding motif"/>
    <property type="match status" value="1"/>
</dbReference>
<dbReference type="Proteomes" id="UP000033934">
    <property type="component" value="Unassembled WGS sequence"/>
</dbReference>
<dbReference type="PANTHER" id="PTHR11831:SF4">
    <property type="entry name" value="SMALL RIBOSOMAL SUBUNIT PROTEIN US4M"/>
    <property type="match status" value="1"/>
</dbReference>